<name>A0A383B6D4_9ZZZZ</name>
<dbReference type="EMBL" id="UINC01197947">
    <property type="protein sequence ID" value="SVE15687.1"/>
    <property type="molecule type" value="Genomic_DNA"/>
</dbReference>
<reference evidence="1" key="1">
    <citation type="submission" date="2018-05" db="EMBL/GenBank/DDBJ databases">
        <authorList>
            <person name="Lanie J.A."/>
            <person name="Ng W.-L."/>
            <person name="Kazmierczak K.M."/>
            <person name="Andrzejewski T.M."/>
            <person name="Davidsen T.M."/>
            <person name="Wayne K.J."/>
            <person name="Tettelin H."/>
            <person name="Glass J.I."/>
            <person name="Rusch D."/>
            <person name="Podicherti R."/>
            <person name="Tsui H.-C.T."/>
            <person name="Winkler M.E."/>
        </authorList>
    </citation>
    <scope>NUCLEOTIDE SEQUENCE</scope>
</reference>
<organism evidence="1">
    <name type="scientific">marine metagenome</name>
    <dbReference type="NCBI Taxonomy" id="408172"/>
    <lineage>
        <taxon>unclassified sequences</taxon>
        <taxon>metagenomes</taxon>
        <taxon>ecological metagenomes</taxon>
    </lineage>
</organism>
<gene>
    <name evidence="1" type="ORF">METZ01_LOCUS468541</name>
</gene>
<dbReference type="AlphaFoldDB" id="A0A383B6D4"/>
<sequence length="126" mass="14676">MSMEVNEGMTNLLSHMKEDYHKWSMACRTVHQNVDDFKRDIEIREEMEAEYGNGLRYEEHTKYIKVMSSSRGGGLCVKCFVVNTENDKKFRFGDILKPAGWKGPTRNFARGNILENDFRGVRWTGC</sequence>
<evidence type="ECO:0000313" key="1">
    <source>
        <dbReference type="EMBL" id="SVE15687.1"/>
    </source>
</evidence>
<accession>A0A383B6D4</accession>
<protein>
    <submittedName>
        <fullName evidence="1">Uncharacterized protein</fullName>
    </submittedName>
</protein>
<proteinExistence type="predicted"/>